<protein>
    <recommendedName>
        <fullName evidence="8">Gustatory receptor</fullName>
    </recommendedName>
</protein>
<dbReference type="OrthoDB" id="6610999at2759"/>
<dbReference type="EnsemblMetazoa" id="XM_016806699.2">
    <property type="protein sequence ID" value="XP_016662188.2"/>
    <property type="gene ID" value="LOC107884492"/>
</dbReference>
<proteinExistence type="inferred from homology"/>
<dbReference type="GO" id="GO:0005886">
    <property type="term" value="C:plasma membrane"/>
    <property type="evidence" value="ECO:0007669"/>
    <property type="project" value="UniProtKB-SubCell"/>
</dbReference>
<feature type="transmembrane region" description="Helical" evidence="8">
    <location>
        <begin position="41"/>
        <end position="63"/>
    </location>
</feature>
<reference evidence="10" key="1">
    <citation type="submission" date="2010-06" db="EMBL/GenBank/DDBJ databases">
        <authorList>
            <person name="Jiang H."/>
            <person name="Abraham K."/>
            <person name="Ali S."/>
            <person name="Alsbrooks S.L."/>
            <person name="Anim B.N."/>
            <person name="Anosike U.S."/>
            <person name="Attaway T."/>
            <person name="Bandaranaike D.P."/>
            <person name="Battles P.K."/>
            <person name="Bell S.N."/>
            <person name="Bell A.V."/>
            <person name="Beltran B."/>
            <person name="Bickham C."/>
            <person name="Bustamante Y."/>
            <person name="Caleb T."/>
            <person name="Canada A."/>
            <person name="Cardenas V."/>
            <person name="Carter K."/>
            <person name="Chacko J."/>
            <person name="Chandrabose M.N."/>
            <person name="Chavez D."/>
            <person name="Chavez A."/>
            <person name="Chen L."/>
            <person name="Chu H.-S."/>
            <person name="Claassen K.J."/>
            <person name="Cockrell R."/>
            <person name="Collins M."/>
            <person name="Cooper J.A."/>
            <person name="Cree A."/>
            <person name="Curry S.M."/>
            <person name="Da Y."/>
            <person name="Dao M.D."/>
            <person name="Das B."/>
            <person name="Davila M.-L."/>
            <person name="Davy-Carroll L."/>
            <person name="Denson S."/>
            <person name="Dinh H."/>
            <person name="Ebong V.E."/>
            <person name="Edwards J.R."/>
            <person name="Egan A."/>
            <person name="El-Daye J."/>
            <person name="Escobedo L."/>
            <person name="Fernandez S."/>
            <person name="Fernando P.R."/>
            <person name="Flagg N."/>
            <person name="Forbes L.D."/>
            <person name="Fowler R.G."/>
            <person name="Fu Q."/>
            <person name="Gabisi R.A."/>
            <person name="Ganer J."/>
            <person name="Garbino Pronczuk A."/>
            <person name="Garcia R.M."/>
            <person name="Garner T."/>
            <person name="Garrett T.E."/>
            <person name="Gonzalez D.A."/>
            <person name="Hamid H."/>
            <person name="Hawkins E.S."/>
            <person name="Hirani K."/>
            <person name="Hogues M.E."/>
            <person name="Hollins B."/>
            <person name="Hsiao C.-H."/>
            <person name="Jabil R."/>
            <person name="James M.L."/>
            <person name="Jhangiani S.N."/>
            <person name="Johnson B."/>
            <person name="Johnson Q."/>
            <person name="Joshi V."/>
            <person name="Kalu J.B."/>
            <person name="Kam C."/>
            <person name="Kashfia A."/>
            <person name="Keebler J."/>
            <person name="Kisamo H."/>
            <person name="Kovar C.L."/>
            <person name="Lago L.A."/>
            <person name="Lai C.-Y."/>
            <person name="Laidlaw J."/>
            <person name="Lara F."/>
            <person name="Le T.-K."/>
            <person name="Lee S.L."/>
            <person name="Legall F.H."/>
            <person name="Lemon S.J."/>
            <person name="Lewis L.R."/>
            <person name="Li B."/>
            <person name="Liu Y."/>
            <person name="Liu Y.-S."/>
            <person name="Lopez J."/>
            <person name="Lozado R.J."/>
            <person name="Lu J."/>
            <person name="Madu R.C."/>
            <person name="Maheshwari M."/>
            <person name="Maheshwari R."/>
            <person name="Malloy K."/>
            <person name="Martinez E."/>
            <person name="Mathew T."/>
            <person name="Mercado I.C."/>
            <person name="Mercado C."/>
            <person name="Meyer B."/>
            <person name="Montgomery K."/>
            <person name="Morgan M.B."/>
            <person name="Munidasa M."/>
            <person name="Nazareth L.V."/>
            <person name="Nelson J."/>
            <person name="Ng B.M."/>
            <person name="Nguyen N.B."/>
            <person name="Nguyen P.Q."/>
            <person name="Nguyen T."/>
            <person name="Obregon M."/>
            <person name="Okwuonu G.O."/>
            <person name="Onwere C.G."/>
            <person name="Orozco G."/>
            <person name="Parra A."/>
            <person name="Patel S."/>
            <person name="Patil S."/>
            <person name="Perez A."/>
            <person name="Perez Y."/>
            <person name="Pham C."/>
            <person name="Primus E.L."/>
            <person name="Pu L.-L."/>
            <person name="Puazo M."/>
            <person name="Qin X."/>
            <person name="Quiroz J.B."/>
            <person name="Reese J."/>
            <person name="Richards S."/>
            <person name="Rives C.M."/>
            <person name="Robberts R."/>
            <person name="Ruiz S.J."/>
            <person name="Ruiz M.J."/>
            <person name="Santibanez J."/>
            <person name="Schneider B.W."/>
            <person name="Sisson I."/>
            <person name="Smith M."/>
            <person name="Sodergren E."/>
            <person name="Song X.-Z."/>
            <person name="Song B.B."/>
            <person name="Summersgill H."/>
            <person name="Thelus R."/>
            <person name="Thornton R.D."/>
            <person name="Trejos Z.Y."/>
            <person name="Usmani K."/>
            <person name="Vattathil S."/>
            <person name="Villasana D."/>
            <person name="Walker D.L."/>
            <person name="Wang S."/>
            <person name="Wang K."/>
            <person name="White C.S."/>
            <person name="Williams A.C."/>
            <person name="Williamson J."/>
            <person name="Wilson K."/>
            <person name="Woghiren I.O."/>
            <person name="Woodworth J.R."/>
            <person name="Worley K.C."/>
            <person name="Wright R.A."/>
            <person name="Wu W."/>
            <person name="Young L."/>
            <person name="Zhang L."/>
            <person name="Zhang J."/>
            <person name="Zhu Y."/>
            <person name="Muzny D.M."/>
            <person name="Weinstock G."/>
            <person name="Gibbs R.A."/>
        </authorList>
    </citation>
    <scope>NUCLEOTIDE SEQUENCE [LARGE SCALE GENOMIC DNA]</scope>
    <source>
        <strain evidence="10">LSR1</strain>
    </source>
</reference>
<feature type="transmembrane region" description="Helical" evidence="8">
    <location>
        <begin position="326"/>
        <end position="346"/>
    </location>
</feature>
<accession>A0A8R2D5Y2</accession>
<dbReference type="GO" id="GO:0043025">
    <property type="term" value="C:neuronal cell body"/>
    <property type="evidence" value="ECO:0007669"/>
    <property type="project" value="TreeGrafter"/>
</dbReference>
<comment type="similarity">
    <text evidence="8">Belongs to the insect chemoreceptor superfamily. Gustatory receptor (GR) family.</text>
</comment>
<evidence type="ECO:0000256" key="4">
    <source>
        <dbReference type="ARBA" id="ARBA00022989"/>
    </source>
</evidence>
<dbReference type="Pfam" id="PF08395">
    <property type="entry name" value="7tm_7"/>
    <property type="match status" value="1"/>
</dbReference>
<comment type="function">
    <text evidence="8">Gustatory receptor which mediates acceptance or avoidance behavior, depending on its substrates.</text>
</comment>
<dbReference type="GeneID" id="107884492"/>
<dbReference type="GO" id="GO:0050909">
    <property type="term" value="P:sensory perception of taste"/>
    <property type="evidence" value="ECO:0007669"/>
    <property type="project" value="InterPro"/>
</dbReference>
<feature type="transmembrane region" description="Helical" evidence="8">
    <location>
        <begin position="400"/>
        <end position="418"/>
    </location>
</feature>
<evidence type="ECO:0000256" key="2">
    <source>
        <dbReference type="ARBA" id="ARBA00022475"/>
    </source>
</evidence>
<dbReference type="GO" id="GO:0007165">
    <property type="term" value="P:signal transduction"/>
    <property type="evidence" value="ECO:0007669"/>
    <property type="project" value="UniProtKB-KW"/>
</dbReference>
<dbReference type="KEGG" id="api:107884492"/>
<dbReference type="GO" id="GO:0030425">
    <property type="term" value="C:dendrite"/>
    <property type="evidence" value="ECO:0007669"/>
    <property type="project" value="TreeGrafter"/>
</dbReference>
<keyword evidence="6 8" id="KW-0675">Receptor</keyword>
<feature type="transmembrane region" description="Helical" evidence="8">
    <location>
        <begin position="128"/>
        <end position="148"/>
    </location>
</feature>
<keyword evidence="3 8" id="KW-0812">Transmembrane</keyword>
<organism evidence="9 10">
    <name type="scientific">Acyrthosiphon pisum</name>
    <name type="common">Pea aphid</name>
    <dbReference type="NCBI Taxonomy" id="7029"/>
    <lineage>
        <taxon>Eukaryota</taxon>
        <taxon>Metazoa</taxon>
        <taxon>Ecdysozoa</taxon>
        <taxon>Arthropoda</taxon>
        <taxon>Hexapoda</taxon>
        <taxon>Insecta</taxon>
        <taxon>Pterygota</taxon>
        <taxon>Neoptera</taxon>
        <taxon>Paraneoptera</taxon>
        <taxon>Hemiptera</taxon>
        <taxon>Sternorrhyncha</taxon>
        <taxon>Aphidomorpha</taxon>
        <taxon>Aphidoidea</taxon>
        <taxon>Aphididae</taxon>
        <taxon>Macrosiphini</taxon>
        <taxon>Acyrthosiphon</taxon>
    </lineage>
</organism>
<comment type="subcellular location">
    <subcellularLocation>
        <location evidence="1 8">Cell membrane</location>
        <topology evidence="1 8">Multi-pass membrane protein</topology>
    </subcellularLocation>
</comment>
<dbReference type="RefSeq" id="XP_016662188.2">
    <property type="nucleotide sequence ID" value="XM_016806699.2"/>
</dbReference>
<keyword evidence="4 8" id="KW-1133">Transmembrane helix</keyword>
<keyword evidence="5 8" id="KW-0472">Membrane</keyword>
<evidence type="ECO:0000256" key="6">
    <source>
        <dbReference type="ARBA" id="ARBA00023170"/>
    </source>
</evidence>
<feature type="transmembrane region" description="Helical" evidence="8">
    <location>
        <begin position="284"/>
        <end position="306"/>
    </location>
</feature>
<sequence length="424" mass="46910">MVINNNKMSTYWPITLFWKAFGVFPASVQGGRRNSNTSLPILSTVLLLASSLYALFAGTVVVCRIGEKCTSEAIRILKQIYPGIANVTSMLSRIALSYSVMVGFDKYAETMECYETYSPTTVAEANRYKMFTATAVCACLLLVIPVNAMRLWILWTNNADPTLAIIHFTFIYVQNLTMCCSETQFAEQCFVLYDKLKTVNDDVAVLGGPAGLARFSRHFRATAAAIPEAPSTAAALVPPGAADGAAAAVAVRAAQDPLDSVVAAAVTVETLRIRHWLLREAISCLNRLFGVQLGMSVCALGVMSFFDIYYETFHVMGVYTMSDLVIYSWMLHYAVRYVGIILMSHYTTKEALYTKTLIANLKSNCLDCRINQELHLFLDQLSHSSVEFTACDIFTLNIRLIISTFAAGLTYLVILIQYQTNMKV</sequence>
<dbReference type="InterPro" id="IPR013604">
    <property type="entry name" value="7TM_chemorcpt"/>
</dbReference>
<dbReference type="PANTHER" id="PTHR21143:SF133">
    <property type="entry name" value="GUSTATORY AND PHEROMONE RECEPTOR 32A-RELATED"/>
    <property type="match status" value="1"/>
</dbReference>
<reference evidence="9" key="2">
    <citation type="submission" date="2022-06" db="UniProtKB">
        <authorList>
            <consortium name="EnsemblMetazoa"/>
        </authorList>
    </citation>
    <scope>IDENTIFICATION</scope>
</reference>
<name>A0A8R2D5Y2_ACYPI</name>
<evidence type="ECO:0000256" key="8">
    <source>
        <dbReference type="RuleBase" id="RU363108"/>
    </source>
</evidence>
<keyword evidence="10" id="KW-1185">Reference proteome</keyword>
<evidence type="ECO:0000313" key="10">
    <source>
        <dbReference type="Proteomes" id="UP000007819"/>
    </source>
</evidence>
<evidence type="ECO:0000256" key="5">
    <source>
        <dbReference type="ARBA" id="ARBA00023136"/>
    </source>
</evidence>
<dbReference type="GO" id="GO:0007635">
    <property type="term" value="P:chemosensory behavior"/>
    <property type="evidence" value="ECO:0007669"/>
    <property type="project" value="TreeGrafter"/>
</dbReference>
<keyword evidence="2 8" id="KW-1003">Cell membrane</keyword>
<evidence type="ECO:0000256" key="3">
    <source>
        <dbReference type="ARBA" id="ARBA00022692"/>
    </source>
</evidence>
<comment type="caution">
    <text evidence="8">Lacks conserved residue(s) required for the propagation of feature annotation.</text>
</comment>
<dbReference type="GO" id="GO:0030424">
    <property type="term" value="C:axon"/>
    <property type="evidence" value="ECO:0007669"/>
    <property type="project" value="TreeGrafter"/>
</dbReference>
<dbReference type="PANTHER" id="PTHR21143">
    <property type="entry name" value="INVERTEBRATE GUSTATORY RECEPTOR"/>
    <property type="match status" value="1"/>
</dbReference>
<evidence type="ECO:0000313" key="9">
    <source>
        <dbReference type="EnsemblMetazoa" id="XP_016662188.2"/>
    </source>
</evidence>
<feature type="transmembrane region" description="Helical" evidence="8">
    <location>
        <begin position="84"/>
        <end position="104"/>
    </location>
</feature>
<evidence type="ECO:0000256" key="7">
    <source>
        <dbReference type="ARBA" id="ARBA00023224"/>
    </source>
</evidence>
<dbReference type="Proteomes" id="UP000007819">
    <property type="component" value="Chromosome A2"/>
</dbReference>
<dbReference type="GO" id="GO:0008049">
    <property type="term" value="P:male courtship behavior"/>
    <property type="evidence" value="ECO:0007669"/>
    <property type="project" value="TreeGrafter"/>
</dbReference>
<evidence type="ECO:0000256" key="1">
    <source>
        <dbReference type="ARBA" id="ARBA00004651"/>
    </source>
</evidence>
<keyword evidence="7 8" id="KW-0807">Transducer</keyword>
<dbReference type="AlphaFoldDB" id="A0A8R2D5Y2"/>